<accession>A0A9Q3GPB5</accession>
<feature type="compositionally biased region" description="Basic and acidic residues" evidence="7">
    <location>
        <begin position="295"/>
        <end position="317"/>
    </location>
</feature>
<evidence type="ECO:0000256" key="7">
    <source>
        <dbReference type="SAM" id="MobiDB-lite"/>
    </source>
</evidence>
<evidence type="ECO:0000313" key="8">
    <source>
        <dbReference type="EMBL" id="MBW0474174.1"/>
    </source>
</evidence>
<dbReference type="Pfam" id="PF03134">
    <property type="entry name" value="TB2_DP1_HVA22"/>
    <property type="match status" value="1"/>
</dbReference>
<keyword evidence="3 6" id="KW-0812">Transmembrane</keyword>
<feature type="transmembrane region" description="Helical" evidence="6">
    <location>
        <begin position="72"/>
        <end position="90"/>
    </location>
</feature>
<evidence type="ECO:0000256" key="5">
    <source>
        <dbReference type="ARBA" id="ARBA00023136"/>
    </source>
</evidence>
<feature type="transmembrane region" description="Helical" evidence="6">
    <location>
        <begin position="40"/>
        <end position="60"/>
    </location>
</feature>
<comment type="caution">
    <text evidence="6">Lacks conserved residue(s) required for the propagation of feature annotation.</text>
</comment>
<comment type="caution">
    <text evidence="8">The sequence shown here is derived from an EMBL/GenBank/DDBJ whole genome shotgun (WGS) entry which is preliminary data.</text>
</comment>
<evidence type="ECO:0000256" key="3">
    <source>
        <dbReference type="ARBA" id="ARBA00022692"/>
    </source>
</evidence>
<evidence type="ECO:0000256" key="2">
    <source>
        <dbReference type="ARBA" id="ARBA00008573"/>
    </source>
</evidence>
<feature type="compositionally biased region" description="Polar residues" evidence="7">
    <location>
        <begin position="320"/>
        <end position="333"/>
    </location>
</feature>
<evidence type="ECO:0000256" key="1">
    <source>
        <dbReference type="ARBA" id="ARBA00004141"/>
    </source>
</evidence>
<dbReference type="AlphaFoldDB" id="A0A9Q3GPB5"/>
<feature type="region of interest" description="Disordered" evidence="7">
    <location>
        <begin position="205"/>
        <end position="342"/>
    </location>
</feature>
<dbReference type="OrthoDB" id="434647at2759"/>
<evidence type="ECO:0000313" key="9">
    <source>
        <dbReference type="Proteomes" id="UP000765509"/>
    </source>
</evidence>
<proteinExistence type="inferred from homology"/>
<feature type="region of interest" description="Disordered" evidence="7">
    <location>
        <begin position="145"/>
        <end position="167"/>
    </location>
</feature>
<dbReference type="Proteomes" id="UP000765509">
    <property type="component" value="Unassembled WGS sequence"/>
</dbReference>
<feature type="compositionally biased region" description="Polar residues" evidence="7">
    <location>
        <begin position="145"/>
        <end position="158"/>
    </location>
</feature>
<comment type="similarity">
    <text evidence="2 6">Belongs to the DP1 family.</text>
</comment>
<dbReference type="EMBL" id="AVOT02003649">
    <property type="protein sequence ID" value="MBW0474174.1"/>
    <property type="molecule type" value="Genomic_DNA"/>
</dbReference>
<protein>
    <recommendedName>
        <fullName evidence="6">Protein YOP1</fullName>
    </recommendedName>
</protein>
<keyword evidence="4 6" id="KW-1133">Transmembrane helix</keyword>
<organism evidence="8 9">
    <name type="scientific">Austropuccinia psidii MF-1</name>
    <dbReference type="NCBI Taxonomy" id="1389203"/>
    <lineage>
        <taxon>Eukaryota</taxon>
        <taxon>Fungi</taxon>
        <taxon>Dikarya</taxon>
        <taxon>Basidiomycota</taxon>
        <taxon>Pucciniomycotina</taxon>
        <taxon>Pucciniomycetes</taxon>
        <taxon>Pucciniales</taxon>
        <taxon>Sphaerophragmiaceae</taxon>
        <taxon>Austropuccinia</taxon>
    </lineage>
</organism>
<reference evidence="8" key="1">
    <citation type="submission" date="2021-03" db="EMBL/GenBank/DDBJ databases">
        <title>Draft genome sequence of rust myrtle Austropuccinia psidii MF-1, a brazilian biotype.</title>
        <authorList>
            <person name="Quecine M.C."/>
            <person name="Pachon D.M.R."/>
            <person name="Bonatelli M.L."/>
            <person name="Correr F.H."/>
            <person name="Franceschini L.M."/>
            <person name="Leite T.F."/>
            <person name="Margarido G.R.A."/>
            <person name="Almeida C.A."/>
            <person name="Ferrarezi J.A."/>
            <person name="Labate C.A."/>
        </authorList>
    </citation>
    <scope>NUCLEOTIDE SEQUENCE</scope>
    <source>
        <strain evidence="8">MF-1</strain>
    </source>
</reference>
<evidence type="ECO:0000256" key="6">
    <source>
        <dbReference type="RuleBase" id="RU362006"/>
    </source>
</evidence>
<dbReference type="PANTHER" id="PTHR12300">
    <property type="entry name" value="HVA22-LIKE PROTEINS"/>
    <property type="match status" value="1"/>
</dbReference>
<name>A0A9Q3GPB5_9BASI</name>
<sequence>MALFALISFLVVTSLGTLYPIYLSYKAIKNNDLQSLEVLLMFWIVMGIINAVESTFGWLLRWIPFFYHCKSLFLLWLTLPQIQGSTYVYVTYIHPFLLQHEATIDQWLAEAKEKCKTTGANYLNQMVEKIKEIILNAITSANQARSANGQSINQPDPQTSRDDGPSSYAINLLRQLGPTASAIFQPMQNQLSDSSLFNRPFSVRSPAADHLSHDTNPAPSRDGLDGYQIPEPSASSESSSARSGPSFPEPVVPLRNNNGNGASMGYDEIGLDEASGSEKEWLLRRPSPNSLTSSERGRVEEQHNEKGPHDSFMETRRLSGPNSSWFKWTTKPTNVDELKKKS</sequence>
<keyword evidence="9" id="KW-1185">Reference proteome</keyword>
<comment type="subcellular location">
    <subcellularLocation>
        <location evidence="1 6">Membrane</location>
        <topology evidence="1 6">Multi-pass membrane protein</topology>
    </subcellularLocation>
</comment>
<keyword evidence="5 6" id="KW-0472">Membrane</keyword>
<dbReference type="InterPro" id="IPR004345">
    <property type="entry name" value="TB2_DP1_HVA22"/>
</dbReference>
<evidence type="ECO:0000256" key="4">
    <source>
        <dbReference type="ARBA" id="ARBA00022989"/>
    </source>
</evidence>
<dbReference type="GO" id="GO:0016020">
    <property type="term" value="C:membrane"/>
    <property type="evidence" value="ECO:0007669"/>
    <property type="project" value="UniProtKB-SubCell"/>
</dbReference>
<feature type="compositionally biased region" description="Low complexity" evidence="7">
    <location>
        <begin position="230"/>
        <end position="246"/>
    </location>
</feature>
<dbReference type="PANTHER" id="PTHR12300:SF161">
    <property type="entry name" value="RECEPTOR EXPRESSION-ENHANCING PROTEIN"/>
    <property type="match status" value="1"/>
</dbReference>
<gene>
    <name evidence="8" type="ORF">O181_013889</name>
</gene>